<comment type="similarity">
    <text evidence="6">Belongs to the CFAP144 family.</text>
</comment>
<evidence type="ECO:0000256" key="3">
    <source>
        <dbReference type="ARBA" id="ARBA00022490"/>
    </source>
</evidence>
<sequence length="195" mass="22070">MAEAKKGPKKHPFGGSGGRDFRGFGSDPGNITAAHRIFEETVNKELKHLRISPVFQLRLKKLSLVEDKITNKDRQIDIPTYYARPHTVPSKPQPAGAGLAIMGAEDKWHNRDPIDKYPYPMCASHDYGWSVKQSTRMGITWNPGGLNSRLIFPFTLNRWYTPKNICDEVKYAQVYVKTKGVGPFDKVQTKVQVQN</sequence>
<keyword evidence="9" id="KW-1185">Reference proteome</keyword>
<dbReference type="InterPro" id="IPR029214">
    <property type="entry name" value="CFAP144"/>
</dbReference>
<dbReference type="Pfam" id="PF14886">
    <property type="entry name" value="FAM183"/>
    <property type="match status" value="1"/>
</dbReference>
<evidence type="ECO:0000256" key="5">
    <source>
        <dbReference type="ARBA" id="ARBA00023273"/>
    </source>
</evidence>
<protein>
    <submittedName>
        <fullName evidence="8">Uncharacterized protein</fullName>
    </submittedName>
</protein>
<keyword evidence="5" id="KW-0966">Cell projection</keyword>
<dbReference type="GO" id="GO:0005929">
    <property type="term" value="C:cilium"/>
    <property type="evidence" value="ECO:0007669"/>
    <property type="project" value="UniProtKB-SubCell"/>
</dbReference>
<dbReference type="InParanoid" id="A0A0G4FMT1"/>
<gene>
    <name evidence="8" type="ORF">Vbra_15796</name>
</gene>
<evidence type="ECO:0000256" key="7">
    <source>
        <dbReference type="SAM" id="MobiDB-lite"/>
    </source>
</evidence>
<evidence type="ECO:0000256" key="1">
    <source>
        <dbReference type="ARBA" id="ARBA00004138"/>
    </source>
</evidence>
<feature type="region of interest" description="Disordered" evidence="7">
    <location>
        <begin position="1"/>
        <end position="24"/>
    </location>
</feature>
<dbReference type="Proteomes" id="UP000041254">
    <property type="component" value="Unassembled WGS sequence"/>
</dbReference>
<evidence type="ECO:0000256" key="2">
    <source>
        <dbReference type="ARBA" id="ARBA00004245"/>
    </source>
</evidence>
<dbReference type="OrthoDB" id="446290at2759"/>
<dbReference type="OMA" id="RRSCDIT"/>
<keyword evidence="3" id="KW-0963">Cytoplasm</keyword>
<evidence type="ECO:0000313" key="9">
    <source>
        <dbReference type="Proteomes" id="UP000041254"/>
    </source>
</evidence>
<keyword evidence="4" id="KW-0206">Cytoskeleton</keyword>
<proteinExistence type="inferred from homology"/>
<dbReference type="GO" id="GO:0005856">
    <property type="term" value="C:cytoskeleton"/>
    <property type="evidence" value="ECO:0007669"/>
    <property type="project" value="UniProtKB-SubCell"/>
</dbReference>
<organism evidence="8 9">
    <name type="scientific">Vitrella brassicaformis (strain CCMP3155)</name>
    <dbReference type="NCBI Taxonomy" id="1169540"/>
    <lineage>
        <taxon>Eukaryota</taxon>
        <taxon>Sar</taxon>
        <taxon>Alveolata</taxon>
        <taxon>Colpodellida</taxon>
        <taxon>Vitrellaceae</taxon>
        <taxon>Vitrella</taxon>
    </lineage>
</organism>
<accession>A0A0G4FMT1</accession>
<evidence type="ECO:0000256" key="6">
    <source>
        <dbReference type="ARBA" id="ARBA00034777"/>
    </source>
</evidence>
<evidence type="ECO:0000256" key="4">
    <source>
        <dbReference type="ARBA" id="ARBA00023212"/>
    </source>
</evidence>
<name>A0A0G4FMT1_VITBC</name>
<dbReference type="EMBL" id="CDMY01000466">
    <property type="protein sequence ID" value="CEM15559.1"/>
    <property type="molecule type" value="Genomic_DNA"/>
</dbReference>
<dbReference type="VEuPathDB" id="CryptoDB:Vbra_15796"/>
<dbReference type="AlphaFoldDB" id="A0A0G4FMT1"/>
<reference evidence="8 9" key="1">
    <citation type="submission" date="2014-11" db="EMBL/GenBank/DDBJ databases">
        <authorList>
            <person name="Zhu J."/>
            <person name="Qi W."/>
            <person name="Song R."/>
        </authorList>
    </citation>
    <scope>NUCLEOTIDE SEQUENCE [LARGE SCALE GENOMIC DNA]</scope>
</reference>
<evidence type="ECO:0000313" key="8">
    <source>
        <dbReference type="EMBL" id="CEM15559.1"/>
    </source>
</evidence>
<comment type="subcellular location">
    <subcellularLocation>
        <location evidence="1">Cell projection</location>
        <location evidence="1">Cilium</location>
    </subcellularLocation>
    <subcellularLocation>
        <location evidence="2">Cytoplasm</location>
        <location evidence="2">Cytoskeleton</location>
    </subcellularLocation>
</comment>